<evidence type="ECO:0000256" key="2">
    <source>
        <dbReference type="ARBA" id="ARBA00007613"/>
    </source>
</evidence>
<dbReference type="AlphaFoldDB" id="D7VMD3"/>
<accession>D7VMD3</accession>
<keyword evidence="3" id="KW-0813">Transport</keyword>
<dbReference type="GO" id="GO:1990281">
    <property type="term" value="C:efflux pump complex"/>
    <property type="evidence" value="ECO:0007669"/>
    <property type="project" value="TreeGrafter"/>
</dbReference>
<name>D7VMD3_SPHSI</name>
<dbReference type="OrthoDB" id="367883at2"/>
<gene>
    <name evidence="9" type="ORF">HMPREF0766_12130</name>
</gene>
<dbReference type="GO" id="GO:0015288">
    <property type="term" value="F:porin activity"/>
    <property type="evidence" value="ECO:0007669"/>
    <property type="project" value="TreeGrafter"/>
</dbReference>
<evidence type="ECO:0000256" key="7">
    <source>
        <dbReference type="ARBA" id="ARBA00023237"/>
    </source>
</evidence>
<dbReference type="SUPFAM" id="SSF56954">
    <property type="entry name" value="Outer membrane efflux proteins (OEP)"/>
    <property type="match status" value="1"/>
</dbReference>
<evidence type="ECO:0000256" key="8">
    <source>
        <dbReference type="SAM" id="SignalP"/>
    </source>
</evidence>
<reference evidence="9" key="1">
    <citation type="submission" date="2010-07" db="EMBL/GenBank/DDBJ databases">
        <authorList>
            <person name="Muzny D."/>
            <person name="Qin X."/>
            <person name="Buhay C."/>
            <person name="Dugan-Rocha S."/>
            <person name="Ding Y."/>
            <person name="Chen G."/>
            <person name="Hawes A."/>
            <person name="Holder M."/>
            <person name="Jhangiani S."/>
            <person name="Johnson A."/>
            <person name="Khan Z."/>
            <person name="Li Z."/>
            <person name="Liu W."/>
            <person name="Liu X."/>
            <person name="Perez L."/>
            <person name="Shen H."/>
            <person name="Wang Q."/>
            <person name="Watt J."/>
            <person name="Xi L."/>
            <person name="Xin Y."/>
            <person name="Zhou J."/>
            <person name="Deng J."/>
            <person name="Jiang H."/>
            <person name="Liu Y."/>
            <person name="Qu J."/>
            <person name="Song X.-Z."/>
            <person name="Zhang L."/>
            <person name="Villasana D."/>
            <person name="Johnson A."/>
            <person name="Liu J."/>
            <person name="Liyanage D."/>
            <person name="Lorensuhewa L."/>
            <person name="Robinson T."/>
            <person name="Song A."/>
            <person name="Song B.-B."/>
            <person name="Dinh H."/>
            <person name="Thornton R."/>
            <person name="Coyle M."/>
            <person name="Francisco L."/>
            <person name="Jackson L."/>
            <person name="Javaid M."/>
            <person name="Korchina V."/>
            <person name="Kovar C."/>
            <person name="Mata R."/>
            <person name="Mathew T."/>
            <person name="Ngo R."/>
            <person name="Nguyen L."/>
            <person name="Nguyen N."/>
            <person name="Okwuonu G."/>
            <person name="Ongeri F."/>
            <person name="Pham C."/>
            <person name="Simmons D."/>
            <person name="Wilczek-Boney K."/>
            <person name="Hale W."/>
            <person name="Jakkamsetti A."/>
            <person name="Pham P."/>
            <person name="Ruth R."/>
            <person name="San Lucas F."/>
            <person name="Warren J."/>
            <person name="Zhang J."/>
            <person name="Zhao Z."/>
            <person name="Zhou C."/>
            <person name="Zhu D."/>
            <person name="Lee S."/>
            <person name="Bess C."/>
            <person name="Blankenburg K."/>
            <person name="Forbes L."/>
            <person name="Fu Q."/>
            <person name="Gubbala S."/>
            <person name="Hirani K."/>
            <person name="Jayaseelan J.C."/>
            <person name="Lara F."/>
            <person name="Munidasa M."/>
            <person name="Palculict T."/>
            <person name="Patil S."/>
            <person name="Pu L.-L."/>
            <person name="Saada N."/>
            <person name="Tang L."/>
            <person name="Weissenberger G."/>
            <person name="Zhu Y."/>
            <person name="Hemphill L."/>
            <person name="Shang Y."/>
            <person name="Youmans B."/>
            <person name="Ayvaz T."/>
            <person name="Ross M."/>
            <person name="Santibanez J."/>
            <person name="Aqrawi P."/>
            <person name="Gross S."/>
            <person name="Joshi V."/>
            <person name="Fowler G."/>
            <person name="Nazareth L."/>
            <person name="Reid J."/>
            <person name="Worley K."/>
            <person name="Petrosino J."/>
            <person name="Highlander S."/>
            <person name="Gibbs R."/>
        </authorList>
    </citation>
    <scope>NUCLEOTIDE SEQUENCE [LARGE SCALE GENOMIC DNA]</scope>
    <source>
        <strain evidence="9">ATCC 33861</strain>
    </source>
</reference>
<dbReference type="Proteomes" id="UP000006258">
    <property type="component" value="Unassembled WGS sequence"/>
</dbReference>
<comment type="similarity">
    <text evidence="2">Belongs to the outer membrane factor (OMF) (TC 1.B.17) family.</text>
</comment>
<evidence type="ECO:0000256" key="4">
    <source>
        <dbReference type="ARBA" id="ARBA00022452"/>
    </source>
</evidence>
<dbReference type="STRING" id="525373.HMPREF0766_12130"/>
<dbReference type="PANTHER" id="PTHR30026">
    <property type="entry name" value="OUTER MEMBRANE PROTEIN TOLC"/>
    <property type="match status" value="1"/>
</dbReference>
<dbReference type="GO" id="GO:0015562">
    <property type="term" value="F:efflux transmembrane transporter activity"/>
    <property type="evidence" value="ECO:0007669"/>
    <property type="project" value="InterPro"/>
</dbReference>
<evidence type="ECO:0000256" key="5">
    <source>
        <dbReference type="ARBA" id="ARBA00022692"/>
    </source>
</evidence>
<keyword evidence="10" id="KW-1185">Reference proteome</keyword>
<feature type="chain" id="PRO_5005672227" evidence="8">
    <location>
        <begin position="31"/>
        <end position="445"/>
    </location>
</feature>
<evidence type="ECO:0000313" key="9">
    <source>
        <dbReference type="EMBL" id="EFK58138.1"/>
    </source>
</evidence>
<sequence>MVFQMKINMKSNKIILSILATTALFNWAFAQQVPQKATLQQLIDYALQNKISIKQAEIDEAIGEKDIDISLSGWYPQLALTGNYNHNLKIPTNAFGGQTVVMGQKNSSNLTLQADQQLLNPALMQASKAAELTRLSNKQNTENVRINTVVDVSKAYYDILTSEEQINIVRENIIRLDKQLKDAQVRYEVGLVDKTDFKRAQIALSNARADEKRTVELRKYKYDYLKQLLALDIKDPLTLSFDNANMETEILLDTTGGLDNSKRIEFQQLETAKKLQQLNTQYYKWTYLPSLSAFINYGLDYRNDKFGDLYNDSFPRSTVGLNLTFPIFQGFKRKNQINKSQLQEARIDWDIQNLNNQISTEYSLAKASYNANLSDWKTSKDNVDLSKEVYNTIKLQYDEGIKTYLDLMTAETDLKTSQLNYLNALYALLSSKLDVQKALGNIQTN</sequence>
<feature type="signal peptide" evidence="8">
    <location>
        <begin position="1"/>
        <end position="30"/>
    </location>
</feature>
<keyword evidence="6" id="KW-0472">Membrane</keyword>
<evidence type="ECO:0000256" key="1">
    <source>
        <dbReference type="ARBA" id="ARBA00004442"/>
    </source>
</evidence>
<dbReference type="Gene3D" id="1.20.1600.10">
    <property type="entry name" value="Outer membrane efflux proteins (OEP)"/>
    <property type="match status" value="1"/>
</dbReference>
<evidence type="ECO:0000256" key="6">
    <source>
        <dbReference type="ARBA" id="ARBA00023136"/>
    </source>
</evidence>
<comment type="subcellular location">
    <subcellularLocation>
        <location evidence="1">Cell outer membrane</location>
    </subcellularLocation>
</comment>
<dbReference type="eggNOG" id="COG1538">
    <property type="taxonomic scope" value="Bacteria"/>
</dbReference>
<organism evidence="9 10">
    <name type="scientific">Sphingobacterium spiritivorum ATCC 33861</name>
    <dbReference type="NCBI Taxonomy" id="525373"/>
    <lineage>
        <taxon>Bacteria</taxon>
        <taxon>Pseudomonadati</taxon>
        <taxon>Bacteroidota</taxon>
        <taxon>Sphingobacteriia</taxon>
        <taxon>Sphingobacteriales</taxon>
        <taxon>Sphingobacteriaceae</taxon>
        <taxon>Sphingobacterium</taxon>
    </lineage>
</organism>
<proteinExistence type="inferred from homology"/>
<dbReference type="Pfam" id="PF02321">
    <property type="entry name" value="OEP"/>
    <property type="match status" value="2"/>
</dbReference>
<keyword evidence="5" id="KW-0812">Transmembrane</keyword>
<dbReference type="InterPro" id="IPR051906">
    <property type="entry name" value="TolC-like"/>
</dbReference>
<keyword evidence="7" id="KW-0998">Cell outer membrane</keyword>
<keyword evidence="8" id="KW-0732">Signal</keyword>
<keyword evidence="4" id="KW-1134">Transmembrane beta strand</keyword>
<evidence type="ECO:0000256" key="3">
    <source>
        <dbReference type="ARBA" id="ARBA00022448"/>
    </source>
</evidence>
<dbReference type="PANTHER" id="PTHR30026:SF20">
    <property type="entry name" value="OUTER MEMBRANE PROTEIN TOLC"/>
    <property type="match status" value="1"/>
</dbReference>
<comment type="caution">
    <text evidence="9">The sequence shown here is derived from an EMBL/GenBank/DDBJ whole genome shotgun (WGS) entry which is preliminary data.</text>
</comment>
<dbReference type="HOGENOM" id="CLU_012817_10_0_10"/>
<protein>
    <submittedName>
        <fullName evidence="9">Outer membrane efflux protein</fullName>
    </submittedName>
</protein>
<dbReference type="GO" id="GO:0009279">
    <property type="term" value="C:cell outer membrane"/>
    <property type="evidence" value="ECO:0007669"/>
    <property type="project" value="UniProtKB-SubCell"/>
</dbReference>
<dbReference type="InterPro" id="IPR003423">
    <property type="entry name" value="OMP_efflux"/>
</dbReference>
<evidence type="ECO:0000313" key="10">
    <source>
        <dbReference type="Proteomes" id="UP000006258"/>
    </source>
</evidence>
<dbReference type="EMBL" id="ACHA02000010">
    <property type="protein sequence ID" value="EFK58138.1"/>
    <property type="molecule type" value="Genomic_DNA"/>
</dbReference>